<dbReference type="InterPro" id="IPR056914">
    <property type="entry name" value="Gp53-like"/>
</dbReference>
<evidence type="ECO:0000313" key="2">
    <source>
        <dbReference type="Proteomes" id="UP001301152"/>
    </source>
</evidence>
<accession>A0ABT3QC92</accession>
<protein>
    <submittedName>
        <fullName evidence="1">Uncharacterized protein</fullName>
    </submittedName>
</protein>
<dbReference type="Pfam" id="PF23982">
    <property type="entry name" value="XM1_gp53_minor_capsid"/>
    <property type="match status" value="1"/>
</dbReference>
<keyword evidence="2" id="KW-1185">Reference proteome</keyword>
<gene>
    <name evidence="1" type="ORF">OQ497_02745</name>
</gene>
<comment type="caution">
    <text evidence="1">The sequence shown here is derived from an EMBL/GenBank/DDBJ whole genome shotgun (WGS) entry which is preliminary data.</text>
</comment>
<reference evidence="1 2" key="1">
    <citation type="submission" date="2022-11" db="EMBL/GenBank/DDBJ databases">
        <title>Genome sequencing of Acetobacter type strain.</title>
        <authorList>
            <person name="Heo J."/>
            <person name="Lee D."/>
            <person name="Han B.-H."/>
            <person name="Hong S.-B."/>
            <person name="Kwon S.-W."/>
        </authorList>
    </citation>
    <scope>NUCLEOTIDE SEQUENCE [LARGE SCALE GENOMIC DNA]</scope>
    <source>
        <strain evidence="1 2">KACC 21253</strain>
    </source>
</reference>
<proteinExistence type="predicted"/>
<dbReference type="RefSeq" id="WP_086554756.1">
    <property type="nucleotide sequence ID" value="NZ_JAERKX010000013.1"/>
</dbReference>
<dbReference type="EMBL" id="JAPIUZ010000001">
    <property type="protein sequence ID" value="MCX2562891.1"/>
    <property type="molecule type" value="Genomic_DNA"/>
</dbReference>
<organism evidence="1 2">
    <name type="scientific">Acetobacter thailandicus</name>
    <dbReference type="NCBI Taxonomy" id="1502842"/>
    <lineage>
        <taxon>Bacteria</taxon>
        <taxon>Pseudomonadati</taxon>
        <taxon>Pseudomonadota</taxon>
        <taxon>Alphaproteobacteria</taxon>
        <taxon>Acetobacterales</taxon>
        <taxon>Acetobacteraceae</taxon>
        <taxon>Acetobacter</taxon>
    </lineage>
</organism>
<sequence>MSFQTQVYVEPALAVTGDFASLNPAAVFPAGEGALVAAPAGCTVGAFAWVQADQRSVTNAPPSGSAAAPDGFVHRDLTGQISNFADEASLVIPGGLPVTLFTAGDFWAVTSTAATPGQAVFASTTTGAVSVAQAGSTVDGAVQTRFFAASTCNAGELVKISTWISAV</sequence>
<name>A0ABT3QC92_9PROT</name>
<evidence type="ECO:0000313" key="1">
    <source>
        <dbReference type="EMBL" id="MCX2562891.1"/>
    </source>
</evidence>
<dbReference type="Proteomes" id="UP001301152">
    <property type="component" value="Unassembled WGS sequence"/>
</dbReference>